<proteinExistence type="predicted"/>
<sequence length="411" mass="44910">MYIAVGEVVRRADVPVAEMKLQETTASGVTPLQLEANPQYITTGQGIMTALETSVTYQWYAHAAFLLAFTYCLNNTLIIISAMASPSTQHHLPLTLYVRICTLYGYSLYHCTAGLLFLVGGAVFYGVDKGDGLRFRNLTGMGLIVLPEQPWLCCSPDGIANLGGETVLIEIKCTYKYRDAPFLNYEQRTCELPYLTFINDIVELRKTHSYYTQIQVQLYILNLQRALLYVYSPNQSIIPTSGRSSAVFTTMATAPATSPTAAVMAPPLDPAPPKAADTLGTDAGPQEGGVADVNDVPQHIEVNVRYITTAQGTLTCLETLGAVAVMVLYLLMAQSITYQWYARVAFLFAFTYGLNNVLIIISGVASPCTQLHLPETLFVSAACCRMPSSQRMPDQGFEIAGPRAPEDNTAF</sequence>
<name>A0ACB8E3X9_DERSI</name>
<organism evidence="1 2">
    <name type="scientific">Dermacentor silvarum</name>
    <name type="common">Tick</name>
    <dbReference type="NCBI Taxonomy" id="543639"/>
    <lineage>
        <taxon>Eukaryota</taxon>
        <taxon>Metazoa</taxon>
        <taxon>Ecdysozoa</taxon>
        <taxon>Arthropoda</taxon>
        <taxon>Chelicerata</taxon>
        <taxon>Arachnida</taxon>
        <taxon>Acari</taxon>
        <taxon>Parasitiformes</taxon>
        <taxon>Ixodida</taxon>
        <taxon>Ixodoidea</taxon>
        <taxon>Ixodidae</taxon>
        <taxon>Rhipicephalinae</taxon>
        <taxon>Dermacentor</taxon>
    </lineage>
</organism>
<protein>
    <submittedName>
        <fullName evidence="1">Uncharacterized protein</fullName>
    </submittedName>
</protein>
<evidence type="ECO:0000313" key="2">
    <source>
        <dbReference type="Proteomes" id="UP000821865"/>
    </source>
</evidence>
<gene>
    <name evidence="1" type="ORF">HPB49_022657</name>
</gene>
<reference evidence="1" key="1">
    <citation type="submission" date="2020-05" db="EMBL/GenBank/DDBJ databases">
        <title>Large-scale comparative analyses of tick genomes elucidate their genetic diversity and vector capacities.</title>
        <authorList>
            <person name="Jia N."/>
            <person name="Wang J."/>
            <person name="Shi W."/>
            <person name="Du L."/>
            <person name="Sun Y."/>
            <person name="Zhan W."/>
            <person name="Jiang J."/>
            <person name="Wang Q."/>
            <person name="Zhang B."/>
            <person name="Ji P."/>
            <person name="Sakyi L.B."/>
            <person name="Cui X."/>
            <person name="Yuan T."/>
            <person name="Jiang B."/>
            <person name="Yang W."/>
            <person name="Lam T.T.-Y."/>
            <person name="Chang Q."/>
            <person name="Ding S."/>
            <person name="Wang X."/>
            <person name="Zhu J."/>
            <person name="Ruan X."/>
            <person name="Zhao L."/>
            <person name="Wei J."/>
            <person name="Que T."/>
            <person name="Du C."/>
            <person name="Cheng J."/>
            <person name="Dai P."/>
            <person name="Han X."/>
            <person name="Huang E."/>
            <person name="Gao Y."/>
            <person name="Liu J."/>
            <person name="Shao H."/>
            <person name="Ye R."/>
            <person name="Li L."/>
            <person name="Wei W."/>
            <person name="Wang X."/>
            <person name="Wang C."/>
            <person name="Yang T."/>
            <person name="Huo Q."/>
            <person name="Li W."/>
            <person name="Guo W."/>
            <person name="Chen H."/>
            <person name="Zhou L."/>
            <person name="Ni X."/>
            <person name="Tian J."/>
            <person name="Zhou Y."/>
            <person name="Sheng Y."/>
            <person name="Liu T."/>
            <person name="Pan Y."/>
            <person name="Xia L."/>
            <person name="Li J."/>
            <person name="Zhao F."/>
            <person name="Cao W."/>
        </authorList>
    </citation>
    <scope>NUCLEOTIDE SEQUENCE</scope>
    <source>
        <strain evidence="1">Dsil-2018</strain>
    </source>
</reference>
<accession>A0ACB8E3X9</accession>
<dbReference type="Proteomes" id="UP000821865">
    <property type="component" value="Chromosome 1"/>
</dbReference>
<evidence type="ECO:0000313" key="1">
    <source>
        <dbReference type="EMBL" id="KAH7981251.1"/>
    </source>
</evidence>
<dbReference type="EMBL" id="CM023470">
    <property type="protein sequence ID" value="KAH7981251.1"/>
    <property type="molecule type" value="Genomic_DNA"/>
</dbReference>
<comment type="caution">
    <text evidence="1">The sequence shown here is derived from an EMBL/GenBank/DDBJ whole genome shotgun (WGS) entry which is preliminary data.</text>
</comment>
<keyword evidence="2" id="KW-1185">Reference proteome</keyword>